<dbReference type="AlphaFoldDB" id="L8WW77"/>
<reference evidence="2 3" key="1">
    <citation type="journal article" date="2013" name="Nat. Commun.">
        <title>The evolution and pathogenic mechanisms of the rice sheath blight pathogen.</title>
        <authorList>
            <person name="Zheng A."/>
            <person name="Lin R."/>
            <person name="Xu L."/>
            <person name="Qin P."/>
            <person name="Tang C."/>
            <person name="Ai P."/>
            <person name="Zhang D."/>
            <person name="Liu Y."/>
            <person name="Sun Z."/>
            <person name="Feng H."/>
            <person name="Wang Y."/>
            <person name="Chen Y."/>
            <person name="Liang X."/>
            <person name="Fu R."/>
            <person name="Li Q."/>
            <person name="Zhang J."/>
            <person name="Yu X."/>
            <person name="Xie Z."/>
            <person name="Ding L."/>
            <person name="Guan P."/>
            <person name="Tang J."/>
            <person name="Liang Y."/>
            <person name="Wang S."/>
            <person name="Deng Q."/>
            <person name="Li S."/>
            <person name="Zhu J."/>
            <person name="Wang L."/>
            <person name="Liu H."/>
            <person name="Li P."/>
        </authorList>
    </citation>
    <scope>NUCLEOTIDE SEQUENCE [LARGE SCALE GENOMIC DNA]</scope>
    <source>
        <strain evidence="3">AG-1 IA</strain>
    </source>
</reference>
<name>L8WW77_THACA</name>
<organism evidence="2 3">
    <name type="scientific">Thanatephorus cucumeris (strain AG1-IA)</name>
    <name type="common">Rice sheath blight fungus</name>
    <name type="synonym">Rhizoctonia solani</name>
    <dbReference type="NCBI Taxonomy" id="983506"/>
    <lineage>
        <taxon>Eukaryota</taxon>
        <taxon>Fungi</taxon>
        <taxon>Dikarya</taxon>
        <taxon>Basidiomycota</taxon>
        <taxon>Agaricomycotina</taxon>
        <taxon>Agaricomycetes</taxon>
        <taxon>Cantharellales</taxon>
        <taxon>Ceratobasidiaceae</taxon>
        <taxon>Rhizoctonia</taxon>
        <taxon>Rhizoctonia solani AG-1</taxon>
    </lineage>
</organism>
<gene>
    <name evidence="2" type="ORF">AG1IA_04889</name>
</gene>
<sequence>MCSPSVRVLFTLTVHVGSLLWGLAPVQAAAKHLCSSTGLWGLPECTRINEMGPGR</sequence>
<accession>L8WW77</accession>
<keyword evidence="3" id="KW-1185">Reference proteome</keyword>
<evidence type="ECO:0000313" key="3">
    <source>
        <dbReference type="Proteomes" id="UP000011668"/>
    </source>
</evidence>
<protein>
    <submittedName>
        <fullName evidence="2">Uncharacterized protein</fullName>
    </submittedName>
</protein>
<dbReference type="HOGENOM" id="CLU_3034011_0_0_1"/>
<feature type="signal peptide" evidence="1">
    <location>
        <begin position="1"/>
        <end position="28"/>
    </location>
</feature>
<comment type="caution">
    <text evidence="2">The sequence shown here is derived from an EMBL/GenBank/DDBJ whole genome shotgun (WGS) entry which is preliminary data.</text>
</comment>
<dbReference type="Proteomes" id="UP000011668">
    <property type="component" value="Unassembled WGS sequence"/>
</dbReference>
<keyword evidence="1" id="KW-0732">Signal</keyword>
<feature type="chain" id="PRO_5003997226" evidence="1">
    <location>
        <begin position="29"/>
        <end position="55"/>
    </location>
</feature>
<proteinExistence type="predicted"/>
<evidence type="ECO:0000313" key="2">
    <source>
        <dbReference type="EMBL" id="ELU41082.1"/>
    </source>
</evidence>
<evidence type="ECO:0000256" key="1">
    <source>
        <dbReference type="SAM" id="SignalP"/>
    </source>
</evidence>
<dbReference type="EMBL" id="AFRT01001143">
    <property type="protein sequence ID" value="ELU41082.1"/>
    <property type="molecule type" value="Genomic_DNA"/>
</dbReference>